<accession>A0ABV1E1H6</accession>
<keyword evidence="2" id="KW-1185">Reference proteome</keyword>
<proteinExistence type="predicted"/>
<sequence length="182" mass="21106">MTKYSKTEFLDRNGKEIKEGMWLSCHEEKFGRIYTKELEGGKKELWIAYVSPSFWESFVEYDWKPFASLDTKKTRIVSTLDYDDGLSKHSYFLGLRRDKHRNLIIEELELIDGALFTCGDITTSCDVSLPEGYGFVPDGRSMDLLVSYGLAVDTNVIKVGCRLYQFKLKDLMQYAFNEEINN</sequence>
<reference evidence="1 2" key="1">
    <citation type="submission" date="2024-03" db="EMBL/GenBank/DDBJ databases">
        <title>Human intestinal bacterial collection.</title>
        <authorList>
            <person name="Pauvert C."/>
            <person name="Hitch T.C.A."/>
            <person name="Clavel T."/>
        </authorList>
    </citation>
    <scope>NUCLEOTIDE SEQUENCE [LARGE SCALE GENOMIC DNA]</scope>
    <source>
        <strain evidence="1 2">CLA-JM-H44</strain>
    </source>
</reference>
<evidence type="ECO:0000313" key="1">
    <source>
        <dbReference type="EMBL" id="MEQ2441138.1"/>
    </source>
</evidence>
<dbReference type="RefSeq" id="WP_349220047.1">
    <property type="nucleotide sequence ID" value="NZ_JBBMFD010000018.1"/>
</dbReference>
<dbReference type="EMBL" id="JBBMFD010000018">
    <property type="protein sequence ID" value="MEQ2441138.1"/>
    <property type="molecule type" value="Genomic_DNA"/>
</dbReference>
<comment type="caution">
    <text evidence="1">The sequence shown here is derived from an EMBL/GenBank/DDBJ whole genome shotgun (WGS) entry which is preliminary data.</text>
</comment>
<dbReference type="Proteomes" id="UP001489509">
    <property type="component" value="Unassembled WGS sequence"/>
</dbReference>
<gene>
    <name evidence="1" type="ORF">WMO26_09910</name>
</gene>
<evidence type="ECO:0000313" key="2">
    <source>
        <dbReference type="Proteomes" id="UP001489509"/>
    </source>
</evidence>
<organism evidence="1 2">
    <name type="scientific">Solibaculum intestinale</name>
    <dbReference type="NCBI Taxonomy" id="3133165"/>
    <lineage>
        <taxon>Bacteria</taxon>
        <taxon>Bacillati</taxon>
        <taxon>Bacillota</taxon>
        <taxon>Clostridia</taxon>
        <taxon>Eubacteriales</taxon>
        <taxon>Oscillospiraceae</taxon>
        <taxon>Solibaculum</taxon>
    </lineage>
</organism>
<protein>
    <submittedName>
        <fullName evidence="1">Uncharacterized protein</fullName>
    </submittedName>
</protein>
<name>A0ABV1E1H6_9FIRM</name>